<proteinExistence type="predicted"/>
<feature type="compositionally biased region" description="Basic and acidic residues" evidence="1">
    <location>
        <begin position="194"/>
        <end position="213"/>
    </location>
</feature>
<feature type="compositionally biased region" description="Low complexity" evidence="1">
    <location>
        <begin position="249"/>
        <end position="258"/>
    </location>
</feature>
<dbReference type="Pfam" id="PF14497">
    <property type="entry name" value="GST_C_3"/>
    <property type="match status" value="1"/>
</dbReference>
<name>A0A9X3EZX8_9BACT</name>
<dbReference type="InterPro" id="IPR004046">
    <property type="entry name" value="GST_C"/>
</dbReference>
<dbReference type="AlphaFoldDB" id="A0A9X3EZX8"/>
<reference evidence="3" key="1">
    <citation type="submission" date="2022-11" db="EMBL/GenBank/DDBJ databases">
        <title>Minimal conservation of predation-associated metabolite biosynthetic gene clusters underscores biosynthetic potential of Myxococcota including descriptions for ten novel species: Archangium lansinium sp. nov., Myxococcus landrumus sp. nov., Nannocystis bai.</title>
        <authorList>
            <person name="Ahearne A."/>
            <person name="Stevens C."/>
            <person name="Phillips K."/>
        </authorList>
    </citation>
    <scope>NUCLEOTIDE SEQUENCE</scope>
    <source>
        <strain evidence="3">Na p29</strain>
    </source>
</reference>
<dbReference type="Proteomes" id="UP001150924">
    <property type="component" value="Unassembled WGS sequence"/>
</dbReference>
<evidence type="ECO:0000256" key="1">
    <source>
        <dbReference type="SAM" id="MobiDB-lite"/>
    </source>
</evidence>
<evidence type="ECO:0000313" key="3">
    <source>
        <dbReference type="EMBL" id="MCY1013442.1"/>
    </source>
</evidence>
<dbReference type="InterPro" id="IPR036282">
    <property type="entry name" value="Glutathione-S-Trfase_C_sf"/>
</dbReference>
<keyword evidence="4" id="KW-1185">Reference proteome</keyword>
<comment type="caution">
    <text evidence="3">The sequence shown here is derived from an EMBL/GenBank/DDBJ whole genome shotgun (WGS) entry which is preliminary data.</text>
</comment>
<dbReference type="Gene3D" id="1.20.1050.10">
    <property type="match status" value="1"/>
</dbReference>
<protein>
    <submittedName>
        <fullName evidence="3">Glutathione S-transferase family protein</fullName>
    </submittedName>
</protein>
<evidence type="ECO:0000259" key="2">
    <source>
        <dbReference type="Pfam" id="PF14497"/>
    </source>
</evidence>
<accession>A0A9X3EZX8</accession>
<evidence type="ECO:0000313" key="4">
    <source>
        <dbReference type="Proteomes" id="UP001150924"/>
    </source>
</evidence>
<dbReference type="EMBL" id="JAPNKE010000002">
    <property type="protein sequence ID" value="MCY1013442.1"/>
    <property type="molecule type" value="Genomic_DNA"/>
</dbReference>
<feature type="compositionally biased region" description="Basic residues" evidence="1">
    <location>
        <begin position="226"/>
        <end position="247"/>
    </location>
</feature>
<feature type="compositionally biased region" description="Basic and acidic residues" evidence="1">
    <location>
        <begin position="100"/>
        <end position="120"/>
    </location>
</feature>
<gene>
    <name evidence="3" type="ORF">OV079_49535</name>
</gene>
<organism evidence="3 4">
    <name type="scientific">Nannocystis pusilla</name>
    <dbReference type="NCBI Taxonomy" id="889268"/>
    <lineage>
        <taxon>Bacteria</taxon>
        <taxon>Pseudomonadati</taxon>
        <taxon>Myxococcota</taxon>
        <taxon>Polyangia</taxon>
        <taxon>Nannocystales</taxon>
        <taxon>Nannocystaceae</taxon>
        <taxon>Nannocystis</taxon>
    </lineage>
</organism>
<dbReference type="SUPFAM" id="SSF47616">
    <property type="entry name" value="GST C-terminal domain-like"/>
    <property type="match status" value="1"/>
</dbReference>
<feature type="region of interest" description="Disordered" evidence="1">
    <location>
        <begin position="1"/>
        <end position="261"/>
    </location>
</feature>
<feature type="domain" description="Glutathione S-transferase C-terminal" evidence="2">
    <location>
        <begin position="264"/>
        <end position="345"/>
    </location>
</feature>
<sequence>MGTGDLGGHEGAGEPEPAACGVRSSVHDRGIQAARAHPGVTGRSSARVQHDGCSPLCRYDRPARGSNRPRAASRRRGRSRPPASPHGARPPLAGPATSRGRSEGAIRTTRDRREGRERIDPPVARTTRAHLRSDRRVSGISSAHAQAELLRFPRQPRRGVSPRAAPRRRRLRGRPDQGPRLARAQGADPLRCAADLRGRGPRRPGPEQRDPRLHRPRARPAPARQLARRAARGAHARGRGPARRRRAGPADSGPRGARQGARELASGFLKRWAGAVERRLGELGSGPFISGETLHVADLKLYMVARWFSSGNVDHVPSDVFAEFPRLSGIERAVAQHPKIVAWYAR</sequence>